<dbReference type="OrthoDB" id="2308827at2"/>
<dbReference type="RefSeq" id="WP_160332388.1">
    <property type="nucleotide sequence ID" value="NZ_JAOBSU010000190.1"/>
</dbReference>
<evidence type="ECO:0000313" key="2">
    <source>
        <dbReference type="Proteomes" id="UP000461595"/>
    </source>
</evidence>
<gene>
    <name evidence="1" type="ORF">E5983_02740</name>
</gene>
<dbReference type="Proteomes" id="UP000461595">
    <property type="component" value="Unassembled WGS sequence"/>
</dbReference>
<dbReference type="AlphaFoldDB" id="A0A7X3KCG3"/>
<proteinExistence type="predicted"/>
<dbReference type="Gene3D" id="3.40.1720.10">
    <property type="entry name" value="Streptococcus thermophilus LMG 18311 protein like"/>
    <property type="match status" value="1"/>
</dbReference>
<reference evidence="1 2" key="1">
    <citation type="submission" date="2019-12" db="EMBL/GenBank/DDBJ databases">
        <title>Microbes associate with the intestines of laboratory mice.</title>
        <authorList>
            <person name="Navarre W."/>
            <person name="Wong E."/>
        </authorList>
    </citation>
    <scope>NUCLEOTIDE SEQUENCE [LARGE SCALE GENOMIC DNA]</scope>
    <source>
        <strain evidence="1 2">NM51_B2-22</strain>
    </source>
</reference>
<comment type="caution">
    <text evidence="1">The sequence shown here is derived from an EMBL/GenBank/DDBJ whole genome shotgun (WGS) entry which is preliminary data.</text>
</comment>
<dbReference type="InterPro" id="IPR038226">
    <property type="entry name" value="LMG18311-like_sf"/>
</dbReference>
<organism evidence="1 2">
    <name type="scientific">Streptococcus danieliae</name>
    <dbReference type="NCBI Taxonomy" id="747656"/>
    <lineage>
        <taxon>Bacteria</taxon>
        <taxon>Bacillati</taxon>
        <taxon>Bacillota</taxon>
        <taxon>Bacilli</taxon>
        <taxon>Lactobacillales</taxon>
        <taxon>Streptococcaceae</taxon>
        <taxon>Streptococcus</taxon>
    </lineage>
</organism>
<accession>A0A7X3KCG3</accession>
<name>A0A7X3KCG3_9STRE</name>
<sequence>MKLINTNSSHQRLIKNQLENTDATLVETFSAGNTDVIFTKAPDHYEIVISNKHRAIREVEIESIRDFFLKRRIHPDSIRKEEIKTLYTDKLIEISIPIK</sequence>
<protein>
    <submittedName>
        <fullName evidence="1">DUF1827 family protein</fullName>
    </submittedName>
</protein>
<dbReference type="Pfam" id="PF08860">
    <property type="entry name" value="DUF1827"/>
    <property type="match status" value="1"/>
</dbReference>
<dbReference type="EMBL" id="WSRS01000014">
    <property type="protein sequence ID" value="MVX58568.1"/>
    <property type="molecule type" value="Genomic_DNA"/>
</dbReference>
<dbReference type="InterPro" id="IPR014959">
    <property type="entry name" value="DUF1827"/>
</dbReference>
<evidence type="ECO:0000313" key="1">
    <source>
        <dbReference type="EMBL" id="MVX58568.1"/>
    </source>
</evidence>